<evidence type="ECO:0000256" key="1">
    <source>
        <dbReference type="SAM" id="MobiDB-lite"/>
    </source>
</evidence>
<dbReference type="Proteomes" id="UP000314294">
    <property type="component" value="Unassembled WGS sequence"/>
</dbReference>
<evidence type="ECO:0000313" key="2">
    <source>
        <dbReference type="EMBL" id="TNN89440.1"/>
    </source>
</evidence>
<evidence type="ECO:0000313" key="3">
    <source>
        <dbReference type="Proteomes" id="UP000314294"/>
    </source>
</evidence>
<dbReference type="EMBL" id="SRLO01000001">
    <property type="protein sequence ID" value="TNN89440.1"/>
    <property type="molecule type" value="Genomic_DNA"/>
</dbReference>
<sequence>MERYPGEWNVDRRGLEGDSGKTVERRAQREREREREKRGQRRGEASLSPGEWAPRWATCERSPVSGAGEVDTESPPSVRRLFVNSGPVLEESVHTAAVEQFKAGSPSGQGDGAVMKIPQERSEGNSTPLFVMGKKEEKTGTGGRDGAMSENGKEAEETIQCASEKSSPYVDEGVRSMPGLEGVIMCRSPS</sequence>
<dbReference type="AlphaFoldDB" id="A0A4Z2JH00"/>
<gene>
    <name evidence="2" type="ORF">EYF80_000043</name>
</gene>
<protein>
    <submittedName>
        <fullName evidence="2">Uncharacterized protein</fullName>
    </submittedName>
</protein>
<comment type="caution">
    <text evidence="2">The sequence shown here is derived from an EMBL/GenBank/DDBJ whole genome shotgun (WGS) entry which is preliminary data.</text>
</comment>
<organism evidence="2 3">
    <name type="scientific">Liparis tanakae</name>
    <name type="common">Tanaka's snailfish</name>
    <dbReference type="NCBI Taxonomy" id="230148"/>
    <lineage>
        <taxon>Eukaryota</taxon>
        <taxon>Metazoa</taxon>
        <taxon>Chordata</taxon>
        <taxon>Craniata</taxon>
        <taxon>Vertebrata</taxon>
        <taxon>Euteleostomi</taxon>
        <taxon>Actinopterygii</taxon>
        <taxon>Neopterygii</taxon>
        <taxon>Teleostei</taxon>
        <taxon>Neoteleostei</taxon>
        <taxon>Acanthomorphata</taxon>
        <taxon>Eupercaria</taxon>
        <taxon>Perciformes</taxon>
        <taxon>Cottioidei</taxon>
        <taxon>Cottales</taxon>
        <taxon>Liparidae</taxon>
        <taxon>Liparis</taxon>
    </lineage>
</organism>
<reference evidence="2 3" key="1">
    <citation type="submission" date="2019-03" db="EMBL/GenBank/DDBJ databases">
        <title>First draft genome of Liparis tanakae, snailfish: a comprehensive survey of snailfish specific genes.</title>
        <authorList>
            <person name="Kim W."/>
            <person name="Song I."/>
            <person name="Jeong J.-H."/>
            <person name="Kim D."/>
            <person name="Kim S."/>
            <person name="Ryu S."/>
            <person name="Song J.Y."/>
            <person name="Lee S.K."/>
        </authorList>
    </citation>
    <scope>NUCLEOTIDE SEQUENCE [LARGE SCALE GENOMIC DNA]</scope>
    <source>
        <tissue evidence="2">Muscle</tissue>
    </source>
</reference>
<keyword evidence="3" id="KW-1185">Reference proteome</keyword>
<accession>A0A4Z2JH00</accession>
<feature type="region of interest" description="Disordered" evidence="1">
    <location>
        <begin position="1"/>
        <end position="79"/>
    </location>
</feature>
<name>A0A4Z2JH00_9TELE</name>
<feature type="region of interest" description="Disordered" evidence="1">
    <location>
        <begin position="101"/>
        <end position="175"/>
    </location>
</feature>
<proteinExistence type="predicted"/>
<feature type="compositionally biased region" description="Basic and acidic residues" evidence="1">
    <location>
        <begin position="1"/>
        <end position="44"/>
    </location>
</feature>